<dbReference type="AlphaFoldDB" id="A0AAE1D028"/>
<feature type="domain" description="PiggyBac transposable element-derived protein" evidence="1">
    <location>
        <begin position="18"/>
        <end position="192"/>
    </location>
</feature>
<dbReference type="Proteomes" id="UP001283361">
    <property type="component" value="Unassembled WGS sequence"/>
</dbReference>
<comment type="caution">
    <text evidence="2">The sequence shown here is derived from an EMBL/GenBank/DDBJ whole genome shotgun (WGS) entry which is preliminary data.</text>
</comment>
<dbReference type="PANTHER" id="PTHR46599">
    <property type="entry name" value="PIGGYBAC TRANSPOSABLE ELEMENT-DERIVED PROTEIN 4"/>
    <property type="match status" value="1"/>
</dbReference>
<name>A0AAE1D028_9GAST</name>
<organism evidence="2 3">
    <name type="scientific">Elysia crispata</name>
    <name type="common">lettuce slug</name>
    <dbReference type="NCBI Taxonomy" id="231223"/>
    <lineage>
        <taxon>Eukaryota</taxon>
        <taxon>Metazoa</taxon>
        <taxon>Spiralia</taxon>
        <taxon>Lophotrochozoa</taxon>
        <taxon>Mollusca</taxon>
        <taxon>Gastropoda</taxon>
        <taxon>Heterobranchia</taxon>
        <taxon>Euthyneura</taxon>
        <taxon>Panpulmonata</taxon>
        <taxon>Sacoglossa</taxon>
        <taxon>Placobranchoidea</taxon>
        <taxon>Plakobranchidae</taxon>
        <taxon>Elysia</taxon>
    </lineage>
</organism>
<evidence type="ECO:0000313" key="3">
    <source>
        <dbReference type="Proteomes" id="UP001283361"/>
    </source>
</evidence>
<proteinExistence type="predicted"/>
<accession>A0AAE1D028</accession>
<dbReference type="EMBL" id="JAWDGP010006009">
    <property type="protein sequence ID" value="KAK3748590.1"/>
    <property type="molecule type" value="Genomic_DNA"/>
</dbReference>
<reference evidence="2" key="1">
    <citation type="journal article" date="2023" name="G3 (Bethesda)">
        <title>A reference genome for the long-term kleptoplast-retaining sea slug Elysia crispata morphotype clarki.</title>
        <authorList>
            <person name="Eastman K.E."/>
            <person name="Pendleton A.L."/>
            <person name="Shaikh M.A."/>
            <person name="Suttiyut T."/>
            <person name="Ogas R."/>
            <person name="Tomko P."/>
            <person name="Gavelis G."/>
            <person name="Widhalm J.R."/>
            <person name="Wisecaver J.H."/>
        </authorList>
    </citation>
    <scope>NUCLEOTIDE SEQUENCE</scope>
    <source>
        <strain evidence="2">ECLA1</strain>
    </source>
</reference>
<keyword evidence="3" id="KW-1185">Reference proteome</keyword>
<dbReference type="InterPro" id="IPR029526">
    <property type="entry name" value="PGBD"/>
</dbReference>
<dbReference type="Pfam" id="PF13843">
    <property type="entry name" value="DDE_Tnp_1_7"/>
    <property type="match status" value="1"/>
</dbReference>
<sequence length="192" mass="22301">MSTVNGGAAVQHPEDAQPSQYFNLFWTDEWWNHLVMETNQYANAQGPPEKWLPLTMADLKAFMALILSMGILSTGVLTDYWRTSKLLFQTQFGKVMLQDRFLIIWRYQHLADNTAPQAENPDRLAKLRPIITHIINEVFNKNYNPYRDVSIDELKVKFKVHLAFSQYMPGKPIKWGVKVWALSESTTGYMSW</sequence>
<evidence type="ECO:0000313" key="2">
    <source>
        <dbReference type="EMBL" id="KAK3748590.1"/>
    </source>
</evidence>
<gene>
    <name evidence="2" type="ORF">RRG08_011672</name>
</gene>
<evidence type="ECO:0000259" key="1">
    <source>
        <dbReference type="Pfam" id="PF13843"/>
    </source>
</evidence>
<protein>
    <recommendedName>
        <fullName evidence="1">PiggyBac transposable element-derived protein domain-containing protein</fullName>
    </recommendedName>
</protein>
<dbReference type="PANTHER" id="PTHR46599:SF3">
    <property type="entry name" value="PIGGYBAC TRANSPOSABLE ELEMENT-DERIVED PROTEIN 4"/>
    <property type="match status" value="1"/>
</dbReference>